<dbReference type="Proteomes" id="UP000308267">
    <property type="component" value="Unassembled WGS sequence"/>
</dbReference>
<evidence type="ECO:0000313" key="2">
    <source>
        <dbReference type="Proteomes" id="UP000308267"/>
    </source>
</evidence>
<dbReference type="AlphaFoldDB" id="A0A4S2LJI9"/>
<gene>
    <name evidence="1" type="ORF">CRM22_008338</name>
</gene>
<accession>A0A4S2LJI9</accession>
<reference evidence="1 2" key="1">
    <citation type="journal article" date="2019" name="BMC Genomics">
        <title>New insights from Opisthorchis felineus genome: update on genomics of the epidemiologically important liver flukes.</title>
        <authorList>
            <person name="Ershov N.I."/>
            <person name="Mordvinov V.A."/>
            <person name="Prokhortchouk E.B."/>
            <person name="Pakharukova M.Y."/>
            <person name="Gunbin K.V."/>
            <person name="Ustyantsev K."/>
            <person name="Genaev M.A."/>
            <person name="Blinov A.G."/>
            <person name="Mazur A."/>
            <person name="Boulygina E."/>
            <person name="Tsygankova S."/>
            <person name="Khrameeva E."/>
            <person name="Chekanov N."/>
            <person name="Fan G."/>
            <person name="Xiao A."/>
            <person name="Zhang H."/>
            <person name="Xu X."/>
            <person name="Yang H."/>
            <person name="Solovyev V."/>
            <person name="Lee S.M."/>
            <person name="Liu X."/>
            <person name="Afonnikov D.A."/>
            <person name="Skryabin K.G."/>
        </authorList>
    </citation>
    <scope>NUCLEOTIDE SEQUENCE [LARGE SCALE GENOMIC DNA]</scope>
    <source>
        <strain evidence="1">AK-0245</strain>
        <tissue evidence="1">Whole organism</tissue>
    </source>
</reference>
<keyword evidence="2" id="KW-1185">Reference proteome</keyword>
<organism evidence="1 2">
    <name type="scientific">Opisthorchis felineus</name>
    <dbReference type="NCBI Taxonomy" id="147828"/>
    <lineage>
        <taxon>Eukaryota</taxon>
        <taxon>Metazoa</taxon>
        <taxon>Spiralia</taxon>
        <taxon>Lophotrochozoa</taxon>
        <taxon>Platyhelminthes</taxon>
        <taxon>Trematoda</taxon>
        <taxon>Digenea</taxon>
        <taxon>Opisthorchiida</taxon>
        <taxon>Opisthorchiata</taxon>
        <taxon>Opisthorchiidae</taxon>
        <taxon>Opisthorchis</taxon>
    </lineage>
</organism>
<comment type="caution">
    <text evidence="1">The sequence shown here is derived from an EMBL/GenBank/DDBJ whole genome shotgun (WGS) entry which is preliminary data.</text>
</comment>
<protein>
    <submittedName>
        <fullName evidence="1">Uncharacterized protein</fullName>
    </submittedName>
</protein>
<name>A0A4S2LJI9_OPIFE</name>
<sequence length="97" mass="10949">MLSSDGILVEFSFVSGYVGKNHFPVNKIQGQNSGSSTPSCNGFSPRRCKVLDWYNHPRDASKQLGLVDVESHADSETDQRSTQQLRNSHWSKWLRLP</sequence>
<dbReference type="EMBL" id="SJOL01008260">
    <property type="protein sequence ID" value="TGZ60778.1"/>
    <property type="molecule type" value="Genomic_DNA"/>
</dbReference>
<evidence type="ECO:0000313" key="1">
    <source>
        <dbReference type="EMBL" id="TGZ60778.1"/>
    </source>
</evidence>
<proteinExistence type="predicted"/>